<evidence type="ECO:0000313" key="2">
    <source>
        <dbReference type="EMBL" id="OMP01522.1"/>
    </source>
</evidence>
<dbReference type="AlphaFoldDB" id="A0A1R3K359"/>
<reference evidence="2 3" key="1">
    <citation type="submission" date="2013-09" db="EMBL/GenBank/DDBJ databases">
        <title>Corchorus capsularis genome sequencing.</title>
        <authorList>
            <person name="Alam M."/>
            <person name="Haque M.S."/>
            <person name="Islam M.S."/>
            <person name="Emdad E.M."/>
            <person name="Islam M.M."/>
            <person name="Ahmed B."/>
            <person name="Halim A."/>
            <person name="Hossen Q.M.M."/>
            <person name="Hossain M.Z."/>
            <person name="Ahmed R."/>
            <person name="Khan M.M."/>
            <person name="Islam R."/>
            <person name="Rashid M.M."/>
            <person name="Khan S.A."/>
            <person name="Rahman M.S."/>
            <person name="Alam M."/>
        </authorList>
    </citation>
    <scope>NUCLEOTIDE SEQUENCE [LARGE SCALE GENOMIC DNA]</scope>
    <source>
        <strain evidence="3">cv. CVL-1</strain>
        <tissue evidence="2">Whole seedling</tissue>
    </source>
</reference>
<dbReference type="Gramene" id="OMP01522">
    <property type="protein sequence ID" value="OMP01522"/>
    <property type="gene ID" value="CCACVL1_03073"/>
</dbReference>
<comment type="caution">
    <text evidence="2">The sequence shown here is derived from an EMBL/GenBank/DDBJ whole genome shotgun (WGS) entry which is preliminary data.</text>
</comment>
<accession>A0A1R3K359</accession>
<dbReference type="Proteomes" id="UP000188268">
    <property type="component" value="Unassembled WGS sequence"/>
</dbReference>
<gene>
    <name evidence="2" type="ORF">CCACVL1_03073</name>
</gene>
<keyword evidence="3" id="KW-1185">Reference proteome</keyword>
<protein>
    <submittedName>
        <fullName evidence="2">Uncharacterized protein</fullName>
    </submittedName>
</protein>
<organism evidence="2 3">
    <name type="scientific">Corchorus capsularis</name>
    <name type="common">Jute</name>
    <dbReference type="NCBI Taxonomy" id="210143"/>
    <lineage>
        <taxon>Eukaryota</taxon>
        <taxon>Viridiplantae</taxon>
        <taxon>Streptophyta</taxon>
        <taxon>Embryophyta</taxon>
        <taxon>Tracheophyta</taxon>
        <taxon>Spermatophyta</taxon>
        <taxon>Magnoliopsida</taxon>
        <taxon>eudicotyledons</taxon>
        <taxon>Gunneridae</taxon>
        <taxon>Pentapetalae</taxon>
        <taxon>rosids</taxon>
        <taxon>malvids</taxon>
        <taxon>Malvales</taxon>
        <taxon>Malvaceae</taxon>
        <taxon>Grewioideae</taxon>
        <taxon>Apeibeae</taxon>
        <taxon>Corchorus</taxon>
    </lineage>
</organism>
<dbReference type="EMBL" id="AWWV01006401">
    <property type="protein sequence ID" value="OMP01522.1"/>
    <property type="molecule type" value="Genomic_DNA"/>
</dbReference>
<evidence type="ECO:0000313" key="3">
    <source>
        <dbReference type="Proteomes" id="UP000188268"/>
    </source>
</evidence>
<feature type="region of interest" description="Disordered" evidence="1">
    <location>
        <begin position="25"/>
        <end position="46"/>
    </location>
</feature>
<evidence type="ECO:0000256" key="1">
    <source>
        <dbReference type="SAM" id="MobiDB-lite"/>
    </source>
</evidence>
<sequence>MSTRSAPRLVGFFIATWKPARQRHRRAANKHGRITAWPNIQHNTTD</sequence>
<proteinExistence type="predicted"/>
<name>A0A1R3K359_COCAP</name>